<feature type="compositionally biased region" description="Gly residues" evidence="1">
    <location>
        <begin position="718"/>
        <end position="727"/>
    </location>
</feature>
<comment type="caution">
    <text evidence="2">The sequence shown here is derived from an EMBL/GenBank/DDBJ whole genome shotgun (WGS) entry which is preliminary data.</text>
</comment>
<evidence type="ECO:0000313" key="3">
    <source>
        <dbReference type="Proteomes" id="UP000612055"/>
    </source>
</evidence>
<dbReference type="EMBL" id="JAEHOE010000069">
    <property type="protein sequence ID" value="KAG2489794.1"/>
    <property type="molecule type" value="Genomic_DNA"/>
</dbReference>
<sequence>MAGTLPSAAAAIATAPGGICSQRAGAPRLAATAGRATPGPSPAWARAPRPTDRRRGVAARMFRDGDAGVDSSAPASSFAATPPSPEVPPSQPLGNAVPFVPSTRRRHSAQPRIASVAAGAAARDEDRQERLAAAAEAGEAMRGVEARYREAQLQEDGERAASLDPALLIGELTASATVPFGDPGEGSLDRAGLGQGSGEGEALGAPSAGAGPYGGLAVEIDVDLDAGSGFGGGYVSRYGGYTVVRPGGDPAYDDIGRELRKEQGTAPRGGFTASAQLAAEAAARKAATAEDLREGVLDSNPELQDVYGVFGPSSLAADDEGGDNARLEAMLEAAPFGLDGEAGGGSGSALSDPLRGGGGAGAAGDPLSALDALAHQAALERLQGMAPPRRRRAGLAPGRLADPADVMPTPPPRAAAKPAAGPAKPAAAAAAAKAVGRGGRRRATATPGDHALAGSAAASAAPVYGNSPDVADEDLAAPPPLARAAGVAAKRRGGNAAAAKAGPKPLARKPHVYGTPGVYSNSPDVLDTDVDGGAKAAAAADSRDDELPPPAPLSPVRPPAPRPPPMPRGPSVASAAAAVAVATGRAAPGSHSPTSPASTPTSSPPSPTAAASPSAPAAVPAPAPTPAAPAANTAFSVAVSIPPPTGTAAVPDSRKLKSLLDVDRQFLDADHGSGWDETAHDLRKAMRSTSPKPKYVSLAQQQLAKGFNSQATQTIGIHGGGGGGGNGSAAAKAPDGGAASGAAAAASTGVGGMAGAGGSQGDVPRSVLRVEYVPSQTYGGVTRTAAVLQADGTLTLLARPTGPSKQRVKAALQLLRMSPESGEFRASARAAEAAADVREAAAAAAAAVSVAEVVAAAGERGLEMEVIDRRTSPVSTPEASATMNSTDERDLMVQQPGLILGVTEINPDEVVADPGEYPFQPLGDHWSEPLGMEPMSLGSNPGGLEGEEGRMASMEYNEDLDEVMSQLSDGRCGWGEDGTSMFESDVY</sequence>
<reference evidence="2" key="1">
    <citation type="journal article" date="2020" name="bioRxiv">
        <title>Comparative genomics of Chlamydomonas.</title>
        <authorList>
            <person name="Craig R.J."/>
            <person name="Hasan A.R."/>
            <person name="Ness R.W."/>
            <person name="Keightley P.D."/>
        </authorList>
    </citation>
    <scope>NUCLEOTIDE SEQUENCE</scope>
    <source>
        <strain evidence="2">CCAP 11/70</strain>
    </source>
</reference>
<accession>A0A835XU48</accession>
<feature type="region of interest" description="Disordered" evidence="1">
    <location>
        <begin position="13"/>
        <end position="127"/>
    </location>
</feature>
<feature type="compositionally biased region" description="Low complexity" evidence="1">
    <location>
        <begin position="71"/>
        <end position="81"/>
    </location>
</feature>
<feature type="compositionally biased region" description="Pro residues" evidence="1">
    <location>
        <begin position="548"/>
        <end position="568"/>
    </location>
</feature>
<evidence type="ECO:0000256" key="1">
    <source>
        <dbReference type="SAM" id="MobiDB-lite"/>
    </source>
</evidence>
<gene>
    <name evidence="2" type="ORF">HYH03_011743</name>
</gene>
<proteinExistence type="predicted"/>
<feature type="region of interest" description="Disordered" evidence="1">
    <location>
        <begin position="475"/>
        <end position="629"/>
    </location>
</feature>
<feature type="compositionally biased region" description="Basic and acidic residues" evidence="1">
    <location>
        <begin position="49"/>
        <end position="66"/>
    </location>
</feature>
<keyword evidence="3" id="KW-1185">Reference proteome</keyword>
<feature type="region of interest" description="Disordered" evidence="1">
    <location>
        <begin position="718"/>
        <end position="743"/>
    </location>
</feature>
<feature type="compositionally biased region" description="Low complexity" evidence="1">
    <location>
        <begin position="444"/>
        <end position="453"/>
    </location>
</feature>
<feature type="compositionally biased region" description="Low complexity" evidence="1">
    <location>
        <begin position="531"/>
        <end position="540"/>
    </location>
</feature>
<dbReference type="AlphaFoldDB" id="A0A835XU48"/>
<feature type="compositionally biased region" description="Low complexity" evidence="1">
    <location>
        <begin position="482"/>
        <end position="505"/>
    </location>
</feature>
<feature type="compositionally biased region" description="Low complexity" evidence="1">
    <location>
        <begin position="608"/>
        <end position="618"/>
    </location>
</feature>
<feature type="compositionally biased region" description="Low complexity" evidence="1">
    <location>
        <begin position="414"/>
        <end position="435"/>
    </location>
</feature>
<feature type="region of interest" description="Disordered" evidence="1">
    <location>
        <begin position="382"/>
        <end position="453"/>
    </location>
</feature>
<feature type="region of interest" description="Disordered" evidence="1">
    <location>
        <begin position="178"/>
        <end position="206"/>
    </location>
</feature>
<protein>
    <submittedName>
        <fullName evidence="2">Uncharacterized protein</fullName>
    </submittedName>
</protein>
<name>A0A835XU48_9CHLO</name>
<dbReference type="Proteomes" id="UP000612055">
    <property type="component" value="Unassembled WGS sequence"/>
</dbReference>
<feature type="compositionally biased region" description="Pro residues" evidence="1">
    <location>
        <begin position="82"/>
        <end position="91"/>
    </location>
</feature>
<organism evidence="2 3">
    <name type="scientific">Edaphochlamys debaryana</name>
    <dbReference type="NCBI Taxonomy" id="47281"/>
    <lineage>
        <taxon>Eukaryota</taxon>
        <taxon>Viridiplantae</taxon>
        <taxon>Chlorophyta</taxon>
        <taxon>core chlorophytes</taxon>
        <taxon>Chlorophyceae</taxon>
        <taxon>CS clade</taxon>
        <taxon>Chlamydomonadales</taxon>
        <taxon>Chlamydomonadales incertae sedis</taxon>
        <taxon>Edaphochlamys</taxon>
    </lineage>
</organism>
<feature type="compositionally biased region" description="Low complexity" evidence="1">
    <location>
        <begin position="728"/>
        <end position="743"/>
    </location>
</feature>
<feature type="region of interest" description="Disordered" evidence="1">
    <location>
        <begin position="342"/>
        <end position="362"/>
    </location>
</feature>
<dbReference type="OrthoDB" id="542979at2759"/>
<feature type="compositionally biased region" description="Low complexity" evidence="1">
    <location>
        <begin position="569"/>
        <end position="601"/>
    </location>
</feature>
<evidence type="ECO:0000313" key="2">
    <source>
        <dbReference type="EMBL" id="KAG2489794.1"/>
    </source>
</evidence>